<evidence type="ECO:0000313" key="1">
    <source>
        <dbReference type="EMBL" id="KIO21726.1"/>
    </source>
</evidence>
<proteinExistence type="predicted"/>
<dbReference type="STRING" id="1051891.A0A0C3QA90"/>
<accession>A0A0C3QA90</accession>
<gene>
    <name evidence="1" type="ORF">M407DRAFT_80048</name>
</gene>
<dbReference type="Proteomes" id="UP000054248">
    <property type="component" value="Unassembled WGS sequence"/>
</dbReference>
<dbReference type="EMBL" id="KN823130">
    <property type="protein sequence ID" value="KIO21726.1"/>
    <property type="molecule type" value="Genomic_DNA"/>
</dbReference>
<reference evidence="1 2" key="1">
    <citation type="submission" date="2014-04" db="EMBL/GenBank/DDBJ databases">
        <authorList>
            <consortium name="DOE Joint Genome Institute"/>
            <person name="Kuo A."/>
            <person name="Girlanda M."/>
            <person name="Perotto S."/>
            <person name="Kohler A."/>
            <person name="Nagy L.G."/>
            <person name="Floudas D."/>
            <person name="Copeland A."/>
            <person name="Barry K.W."/>
            <person name="Cichocki N."/>
            <person name="Veneault-Fourrey C."/>
            <person name="LaButti K."/>
            <person name="Lindquist E.A."/>
            <person name="Lipzen A."/>
            <person name="Lundell T."/>
            <person name="Morin E."/>
            <person name="Murat C."/>
            <person name="Sun H."/>
            <person name="Tunlid A."/>
            <person name="Henrissat B."/>
            <person name="Grigoriev I.V."/>
            <person name="Hibbett D.S."/>
            <person name="Martin F."/>
            <person name="Nordberg H.P."/>
            <person name="Cantor M.N."/>
            <person name="Hua S.X."/>
        </authorList>
    </citation>
    <scope>NUCLEOTIDE SEQUENCE [LARGE SCALE GENOMIC DNA]</scope>
    <source>
        <strain evidence="1 2">MUT 4182</strain>
    </source>
</reference>
<feature type="non-terminal residue" evidence="1">
    <location>
        <position position="1"/>
    </location>
</feature>
<organism evidence="1 2">
    <name type="scientific">Tulasnella calospora MUT 4182</name>
    <dbReference type="NCBI Taxonomy" id="1051891"/>
    <lineage>
        <taxon>Eukaryota</taxon>
        <taxon>Fungi</taxon>
        <taxon>Dikarya</taxon>
        <taxon>Basidiomycota</taxon>
        <taxon>Agaricomycotina</taxon>
        <taxon>Agaricomycetes</taxon>
        <taxon>Cantharellales</taxon>
        <taxon>Tulasnellaceae</taxon>
        <taxon>Tulasnella</taxon>
    </lineage>
</organism>
<keyword evidence="2" id="KW-1185">Reference proteome</keyword>
<dbReference type="AlphaFoldDB" id="A0A0C3QA90"/>
<protein>
    <submittedName>
        <fullName evidence="1">Uncharacterized protein</fullName>
    </submittedName>
</protein>
<evidence type="ECO:0000313" key="2">
    <source>
        <dbReference type="Proteomes" id="UP000054248"/>
    </source>
</evidence>
<reference evidence="2" key="2">
    <citation type="submission" date="2015-01" db="EMBL/GenBank/DDBJ databases">
        <title>Evolutionary Origins and Diversification of the Mycorrhizal Mutualists.</title>
        <authorList>
            <consortium name="DOE Joint Genome Institute"/>
            <consortium name="Mycorrhizal Genomics Consortium"/>
            <person name="Kohler A."/>
            <person name="Kuo A."/>
            <person name="Nagy L.G."/>
            <person name="Floudas D."/>
            <person name="Copeland A."/>
            <person name="Barry K.W."/>
            <person name="Cichocki N."/>
            <person name="Veneault-Fourrey C."/>
            <person name="LaButti K."/>
            <person name="Lindquist E.A."/>
            <person name="Lipzen A."/>
            <person name="Lundell T."/>
            <person name="Morin E."/>
            <person name="Murat C."/>
            <person name="Riley R."/>
            <person name="Ohm R."/>
            <person name="Sun H."/>
            <person name="Tunlid A."/>
            <person name="Henrissat B."/>
            <person name="Grigoriev I.V."/>
            <person name="Hibbett D.S."/>
            <person name="Martin F."/>
        </authorList>
    </citation>
    <scope>NUCLEOTIDE SEQUENCE [LARGE SCALE GENOMIC DNA]</scope>
    <source>
        <strain evidence="2">MUT 4182</strain>
    </source>
</reference>
<dbReference type="OrthoDB" id="2537258at2759"/>
<name>A0A0C3QA90_9AGAM</name>
<sequence length="50" mass="5269">PPPNLTEILAAYAQKGDGDREMLLGILKAKSAEDQVSVRMSATPATNADI</sequence>
<dbReference type="HOGENOM" id="CLU_3130060_0_0_1"/>